<evidence type="ECO:0000313" key="2">
    <source>
        <dbReference type="EMBL" id="BCI62225.1"/>
    </source>
</evidence>
<dbReference type="Gene3D" id="1.10.260.40">
    <property type="entry name" value="lambda repressor-like DNA-binding domains"/>
    <property type="match status" value="1"/>
</dbReference>
<dbReference type="PROSITE" id="PS50943">
    <property type="entry name" value="HTH_CROC1"/>
    <property type="match status" value="1"/>
</dbReference>
<dbReference type="RefSeq" id="WP_021930189.1">
    <property type="nucleotide sequence ID" value="NZ_AP023322.1"/>
</dbReference>
<protein>
    <recommendedName>
        <fullName evidence="1">HTH cro/C1-type domain-containing protein</fullName>
    </recommendedName>
</protein>
<name>A0A7G1HRA9_9BACT</name>
<dbReference type="Proteomes" id="UP000594042">
    <property type="component" value="Chromosome"/>
</dbReference>
<dbReference type="SUPFAM" id="SSF47413">
    <property type="entry name" value="lambda repressor-like DNA-binding domains"/>
    <property type="match status" value="1"/>
</dbReference>
<dbReference type="KEGG" id="copr:Cop2CBH44_05780"/>
<evidence type="ECO:0000313" key="3">
    <source>
        <dbReference type="Proteomes" id="UP000594042"/>
    </source>
</evidence>
<dbReference type="EMBL" id="AP023322">
    <property type="protein sequence ID" value="BCI62225.1"/>
    <property type="molecule type" value="Genomic_DNA"/>
</dbReference>
<dbReference type="GO" id="GO:0003677">
    <property type="term" value="F:DNA binding"/>
    <property type="evidence" value="ECO:0007669"/>
    <property type="project" value="InterPro"/>
</dbReference>
<gene>
    <name evidence="2" type="ORF">Cop2CBH44_05780</name>
</gene>
<dbReference type="Pfam" id="PF01381">
    <property type="entry name" value="HTH_3"/>
    <property type="match status" value="1"/>
</dbReference>
<dbReference type="InterPro" id="IPR010982">
    <property type="entry name" value="Lambda_DNA-bd_dom_sf"/>
</dbReference>
<proteinExistence type="predicted"/>
<sequence>MNERIRLLIEQLGLTQAEFAERVKIQPSTLSNALRGRNEVSNSIIIKIHEAYPEVSINWLMFGEGDLNIDNMITNPKNQSNEIPFFSDKPSKSLEYSKDFELRKDVLPFNDDSSPIVEKISKDRKVVKIMIFYSDNTFESFSSDQTK</sequence>
<reference evidence="3" key="1">
    <citation type="submission" date="2020-07" db="EMBL/GenBank/DDBJ databases">
        <title>Complete genome sequencing of Coprobacter sp. strain 2CBH44.</title>
        <authorList>
            <person name="Sakamoto M."/>
            <person name="Murakami T."/>
            <person name="Mori H."/>
        </authorList>
    </citation>
    <scope>NUCLEOTIDE SEQUENCE [LARGE SCALE GENOMIC DNA]</scope>
    <source>
        <strain evidence="3">2CBH44</strain>
    </source>
</reference>
<evidence type="ECO:0000259" key="1">
    <source>
        <dbReference type="PROSITE" id="PS50943"/>
    </source>
</evidence>
<feature type="domain" description="HTH cro/C1-type" evidence="1">
    <location>
        <begin position="5"/>
        <end position="60"/>
    </location>
</feature>
<keyword evidence="3" id="KW-1185">Reference proteome</keyword>
<organism evidence="2 3">
    <name type="scientific">Coprobacter secundus subsp. similis</name>
    <dbReference type="NCBI Taxonomy" id="2751153"/>
    <lineage>
        <taxon>Bacteria</taxon>
        <taxon>Pseudomonadati</taxon>
        <taxon>Bacteroidota</taxon>
        <taxon>Bacteroidia</taxon>
        <taxon>Bacteroidales</taxon>
        <taxon>Barnesiellaceae</taxon>
        <taxon>Coprobacter</taxon>
    </lineage>
</organism>
<accession>A0A7G1HRA9</accession>
<dbReference type="CDD" id="cd00093">
    <property type="entry name" value="HTH_XRE"/>
    <property type="match status" value="1"/>
</dbReference>
<dbReference type="AlphaFoldDB" id="A0A7G1HRA9"/>
<dbReference type="SMART" id="SM00530">
    <property type="entry name" value="HTH_XRE"/>
    <property type="match status" value="1"/>
</dbReference>
<dbReference type="InterPro" id="IPR001387">
    <property type="entry name" value="Cro/C1-type_HTH"/>
</dbReference>